<dbReference type="InterPro" id="IPR000914">
    <property type="entry name" value="SBP_5_dom"/>
</dbReference>
<evidence type="ECO:0000313" key="6">
    <source>
        <dbReference type="Proteomes" id="UP000228531"/>
    </source>
</evidence>
<dbReference type="Gene3D" id="3.10.105.10">
    <property type="entry name" value="Dipeptide-binding Protein, Domain 3"/>
    <property type="match status" value="1"/>
</dbReference>
<dbReference type="Proteomes" id="UP000228531">
    <property type="component" value="Unassembled WGS sequence"/>
</dbReference>
<reference evidence="5 6" key="1">
    <citation type="submission" date="2017-11" db="EMBL/GenBank/DDBJ databases">
        <title>Genomic Encyclopedia of Archaeal and Bacterial Type Strains, Phase II (KMG-II): From Individual Species to Whole Genera.</title>
        <authorList>
            <person name="Goeker M."/>
        </authorList>
    </citation>
    <scope>NUCLEOTIDE SEQUENCE [LARGE SCALE GENOMIC DNA]</scope>
    <source>
        <strain evidence="5 6">DSM 29128</strain>
    </source>
</reference>
<name>A0A2M8W2M1_9RHOB</name>
<dbReference type="PANTHER" id="PTHR30290">
    <property type="entry name" value="PERIPLASMIC BINDING COMPONENT OF ABC TRANSPORTER"/>
    <property type="match status" value="1"/>
</dbReference>
<evidence type="ECO:0000313" key="5">
    <source>
        <dbReference type="EMBL" id="PJI85174.1"/>
    </source>
</evidence>
<keyword evidence="3" id="KW-0732">Signal</keyword>
<dbReference type="PANTHER" id="PTHR30290:SF64">
    <property type="entry name" value="ABC TRANSPORTER PERIPLASMIC BINDING PROTEIN"/>
    <property type="match status" value="1"/>
</dbReference>
<proteinExistence type="inferred from homology"/>
<organism evidence="5 6">
    <name type="scientific">Yoonia maricola</name>
    <dbReference type="NCBI Taxonomy" id="420999"/>
    <lineage>
        <taxon>Bacteria</taxon>
        <taxon>Pseudomonadati</taxon>
        <taxon>Pseudomonadota</taxon>
        <taxon>Alphaproteobacteria</taxon>
        <taxon>Rhodobacterales</taxon>
        <taxon>Paracoccaceae</taxon>
        <taxon>Yoonia</taxon>
    </lineage>
</organism>
<dbReference type="GO" id="GO:0015833">
    <property type="term" value="P:peptide transport"/>
    <property type="evidence" value="ECO:0007669"/>
    <property type="project" value="TreeGrafter"/>
</dbReference>
<dbReference type="GO" id="GO:0030288">
    <property type="term" value="C:outer membrane-bounded periplasmic space"/>
    <property type="evidence" value="ECO:0007669"/>
    <property type="project" value="TreeGrafter"/>
</dbReference>
<comment type="similarity">
    <text evidence="2">Belongs to the bacterial solute-binding protein 5 family.</text>
</comment>
<keyword evidence="6" id="KW-1185">Reference proteome</keyword>
<evidence type="ECO:0000259" key="4">
    <source>
        <dbReference type="Pfam" id="PF00496"/>
    </source>
</evidence>
<comment type="caution">
    <text evidence="5">The sequence shown here is derived from an EMBL/GenBank/DDBJ whole genome shotgun (WGS) entry which is preliminary data.</text>
</comment>
<dbReference type="InterPro" id="IPR039424">
    <property type="entry name" value="SBP_5"/>
</dbReference>
<feature type="domain" description="Solute-binding protein family 5" evidence="4">
    <location>
        <begin position="130"/>
        <end position="535"/>
    </location>
</feature>
<dbReference type="Pfam" id="PF00496">
    <property type="entry name" value="SBP_bac_5"/>
    <property type="match status" value="1"/>
</dbReference>
<dbReference type="OrthoDB" id="9803988at2"/>
<sequence>MPNRPRSPAIAAKRDMRTSLFKQWALGSLIGVGAIWAGSEIFADGHEVITESHGFNEFGELKYGPDFEHLEYVNPNAPLGGEISVATTGTFDSMNPYATLSGTPGALSSSVWETLMTVTSDEVGSVYCLLCETMEYPEDKSWLILNMRDNIRFSDGTEMTAEDVKFTIELLLEQGTPSAAGSIRAMVNDIEVLEDNALKITFNDDAPIRGRFSQMGIFPVMSKAWFEETGARLDEASLEVSPGSGEYMVRSIDVGRSIIYERNPDFWGKDLPINVGRGNYDTIRIEYFADSSAAFEAFKAGDYTFRQESSSINWATAYDFPAIDNGWVVREELSDGTLPGATGFMFNLDREQLADRRVRRAIGLVYNFTWTNENLQYGLFQQRESFWENDRLKAVGLPEGRELEILESLRDKLPEEIFTQDALLPHISGTRPLDRGNLRSALVLMEGAGWSTSDDGLLRDADGNTLDIEFLETRQSFDRIINPYIENLKRLGVNVTYNRVDPSQYQARRQAKDYDMIFGVYTNGLQEGRGFSQRYGCDEKDDIFNPAAYCSEAIDIIGDLLPEADSYDEMAALIRAADRIMRYDYFVVPVWYLGRNWAAYYDFYEYPENLPEFGLGHLDYWWVNQDKYNDLVAAGAFQ</sequence>
<dbReference type="EMBL" id="PGTY01000003">
    <property type="protein sequence ID" value="PJI85174.1"/>
    <property type="molecule type" value="Genomic_DNA"/>
</dbReference>
<dbReference type="CDD" id="cd08497">
    <property type="entry name" value="MbnE-like"/>
    <property type="match status" value="1"/>
</dbReference>
<dbReference type="SUPFAM" id="SSF53850">
    <property type="entry name" value="Periplasmic binding protein-like II"/>
    <property type="match status" value="1"/>
</dbReference>
<dbReference type="GO" id="GO:0043190">
    <property type="term" value="C:ATP-binding cassette (ABC) transporter complex"/>
    <property type="evidence" value="ECO:0007669"/>
    <property type="project" value="InterPro"/>
</dbReference>
<gene>
    <name evidence="5" type="ORF">BC777_3172</name>
</gene>
<comment type="subcellular location">
    <subcellularLocation>
        <location evidence="1">Periplasm</location>
    </subcellularLocation>
</comment>
<protein>
    <submittedName>
        <fullName evidence="5">Microcin C transport system substrate-binding protein</fullName>
    </submittedName>
</protein>
<dbReference type="AlphaFoldDB" id="A0A2M8W2M1"/>
<dbReference type="Gene3D" id="3.40.190.10">
    <property type="entry name" value="Periplasmic binding protein-like II"/>
    <property type="match status" value="1"/>
</dbReference>
<dbReference type="RefSeq" id="WP_100369121.1">
    <property type="nucleotide sequence ID" value="NZ_PGTY01000003.1"/>
</dbReference>
<accession>A0A2M8W2M1</accession>
<evidence type="ECO:0000256" key="3">
    <source>
        <dbReference type="ARBA" id="ARBA00022729"/>
    </source>
</evidence>
<dbReference type="GO" id="GO:0042884">
    <property type="term" value="P:microcin transport"/>
    <property type="evidence" value="ECO:0007669"/>
    <property type="project" value="TreeGrafter"/>
</dbReference>
<dbReference type="GO" id="GO:1904680">
    <property type="term" value="F:peptide transmembrane transporter activity"/>
    <property type="evidence" value="ECO:0007669"/>
    <property type="project" value="TreeGrafter"/>
</dbReference>
<evidence type="ECO:0000256" key="1">
    <source>
        <dbReference type="ARBA" id="ARBA00004418"/>
    </source>
</evidence>
<dbReference type="InterPro" id="IPR030678">
    <property type="entry name" value="Peptide/Ni-bd"/>
</dbReference>
<dbReference type="PIRSF" id="PIRSF002741">
    <property type="entry name" value="MppA"/>
    <property type="match status" value="1"/>
</dbReference>
<evidence type="ECO:0000256" key="2">
    <source>
        <dbReference type="ARBA" id="ARBA00005695"/>
    </source>
</evidence>